<feature type="transmembrane region" description="Helical" evidence="12">
    <location>
        <begin position="416"/>
        <end position="435"/>
    </location>
</feature>
<keyword evidence="7" id="KW-0915">Sodium</keyword>
<dbReference type="PROSITE" id="PS51257">
    <property type="entry name" value="PROKAR_LIPOPROTEIN"/>
    <property type="match status" value="1"/>
</dbReference>
<dbReference type="PANTHER" id="PTHR42985:SF40">
    <property type="entry name" value="LD47995P-RELATED"/>
    <property type="match status" value="1"/>
</dbReference>
<reference evidence="13 14" key="1">
    <citation type="journal article" date="2017" name="Nat. Ecol. Evol.">
        <title>Scallop genome provides insights into evolution of bilaterian karyotype and development.</title>
        <authorList>
            <person name="Wang S."/>
            <person name="Zhang J."/>
            <person name="Jiao W."/>
            <person name="Li J."/>
            <person name="Xun X."/>
            <person name="Sun Y."/>
            <person name="Guo X."/>
            <person name="Huan P."/>
            <person name="Dong B."/>
            <person name="Zhang L."/>
            <person name="Hu X."/>
            <person name="Sun X."/>
            <person name="Wang J."/>
            <person name="Zhao C."/>
            <person name="Wang Y."/>
            <person name="Wang D."/>
            <person name="Huang X."/>
            <person name="Wang R."/>
            <person name="Lv J."/>
            <person name="Li Y."/>
            <person name="Zhang Z."/>
            <person name="Liu B."/>
            <person name="Lu W."/>
            <person name="Hui Y."/>
            <person name="Liang J."/>
            <person name="Zhou Z."/>
            <person name="Hou R."/>
            <person name="Li X."/>
            <person name="Liu Y."/>
            <person name="Li H."/>
            <person name="Ning X."/>
            <person name="Lin Y."/>
            <person name="Zhao L."/>
            <person name="Xing Q."/>
            <person name="Dou J."/>
            <person name="Li Y."/>
            <person name="Mao J."/>
            <person name="Guo H."/>
            <person name="Dou H."/>
            <person name="Li T."/>
            <person name="Mu C."/>
            <person name="Jiang W."/>
            <person name="Fu Q."/>
            <person name="Fu X."/>
            <person name="Miao Y."/>
            <person name="Liu J."/>
            <person name="Yu Q."/>
            <person name="Li R."/>
            <person name="Liao H."/>
            <person name="Li X."/>
            <person name="Kong Y."/>
            <person name="Jiang Z."/>
            <person name="Chourrout D."/>
            <person name="Li R."/>
            <person name="Bao Z."/>
        </authorList>
    </citation>
    <scope>NUCLEOTIDE SEQUENCE [LARGE SCALE GENOMIC DNA]</scope>
    <source>
        <strain evidence="13 14">PY_sf001</strain>
    </source>
</reference>
<name>A0A210QIK9_MIZYE</name>
<dbReference type="Gene3D" id="1.20.1730.10">
    <property type="entry name" value="Sodium/glucose cotransporter"/>
    <property type="match status" value="1"/>
</dbReference>
<keyword evidence="5 12" id="KW-0812">Transmembrane</keyword>
<dbReference type="InterPro" id="IPR051163">
    <property type="entry name" value="Sodium:Solute_Symporter_SSF"/>
</dbReference>
<sequence>MRRTTIFKFISMFPEPVLLLKSSPCAWMLSGCEVIVKVLKSAILILGVPAEMYTQGTMYYIYTVGYVGGGLLTSFIFVPLFYPLNLTSIYEYLELRYKSRSVKLVGSTISIIATLMFTGFASYAPATALEQVSGFPEWGSFIMIGVVCTCYTLLGGLKAVVWVDTFQAIIMIAGLFAIMIKAIMEVGDFDEVWRINDQWGRIQFWDFNPDPTVRHTFWTLTIASFVSSAGSIGCSQASVQRFCATKSLQEARKAVWVNLGGNVIMYTVACITGISLFAYYVKQGCDPISNGDVSNINQLVPHFVQELLGYPGIQGLFIACLFSGALSSVSSNLSSLCAQTWEDMLKPVLKMKTEEQKTKIVRLLVVIYGVVGIGMTFLTSNLTGTILQATMSFIGVGAGPLTGIVALGALFPWANWIGAITGSVLSYILMMWIGIGKYTIVGEPLVLDFPTSSCNLGNSNMTTALLTTMSTINATQQSVYHELSGLERLYSLSYLWYAGLGLVLCIGIGLLVSLITGPMDPKDVDKKYLISVCDWLCCCLPKSCRGCNNSARYGVSMNKDIPLKDVGDSKTGTDNPVYNGYGHDISLATMTTNRDEAIVHVKTKM</sequence>
<evidence type="ECO:0000256" key="7">
    <source>
        <dbReference type="ARBA" id="ARBA00023053"/>
    </source>
</evidence>
<feature type="transmembrane region" description="Helical" evidence="12">
    <location>
        <begin position="316"/>
        <end position="339"/>
    </location>
</feature>
<feature type="transmembrane region" description="Helical" evidence="12">
    <location>
        <begin position="255"/>
        <end position="281"/>
    </location>
</feature>
<dbReference type="InterPro" id="IPR001734">
    <property type="entry name" value="Na/solute_symporter"/>
</dbReference>
<evidence type="ECO:0000256" key="3">
    <source>
        <dbReference type="ARBA" id="ARBA00022448"/>
    </source>
</evidence>
<keyword evidence="10" id="KW-0739">Sodium transport</keyword>
<evidence type="ECO:0000256" key="2">
    <source>
        <dbReference type="ARBA" id="ARBA00006434"/>
    </source>
</evidence>
<keyword evidence="6 12" id="KW-1133">Transmembrane helix</keyword>
<accession>A0A210QIK9</accession>
<evidence type="ECO:0000313" key="13">
    <source>
        <dbReference type="EMBL" id="OWF48529.1"/>
    </source>
</evidence>
<dbReference type="GO" id="GO:0006814">
    <property type="term" value="P:sodium ion transport"/>
    <property type="evidence" value="ECO:0007669"/>
    <property type="project" value="UniProtKB-KW"/>
</dbReference>
<comment type="similarity">
    <text evidence="2 11">Belongs to the sodium:solute symporter (SSF) (TC 2.A.21) family.</text>
</comment>
<gene>
    <name evidence="13" type="ORF">KP79_PYT15529</name>
</gene>
<dbReference type="EMBL" id="NEDP02003507">
    <property type="protein sequence ID" value="OWF48529.1"/>
    <property type="molecule type" value="Genomic_DNA"/>
</dbReference>
<protein>
    <submittedName>
        <fullName evidence="13">Sodium-coupled monocarboxylate transporter 1</fullName>
    </submittedName>
</protein>
<evidence type="ECO:0000256" key="11">
    <source>
        <dbReference type="RuleBase" id="RU362091"/>
    </source>
</evidence>
<feature type="transmembrane region" description="Helical" evidence="12">
    <location>
        <begin position="215"/>
        <end position="234"/>
    </location>
</feature>
<dbReference type="Pfam" id="PF00474">
    <property type="entry name" value="SSF"/>
    <property type="match status" value="1"/>
</dbReference>
<evidence type="ECO:0000256" key="10">
    <source>
        <dbReference type="ARBA" id="ARBA00023201"/>
    </source>
</evidence>
<organism evidence="13 14">
    <name type="scientific">Mizuhopecten yessoensis</name>
    <name type="common">Japanese scallop</name>
    <name type="synonym">Patinopecten yessoensis</name>
    <dbReference type="NCBI Taxonomy" id="6573"/>
    <lineage>
        <taxon>Eukaryota</taxon>
        <taxon>Metazoa</taxon>
        <taxon>Spiralia</taxon>
        <taxon>Lophotrochozoa</taxon>
        <taxon>Mollusca</taxon>
        <taxon>Bivalvia</taxon>
        <taxon>Autobranchia</taxon>
        <taxon>Pteriomorphia</taxon>
        <taxon>Pectinida</taxon>
        <taxon>Pectinoidea</taxon>
        <taxon>Pectinidae</taxon>
        <taxon>Mizuhopecten</taxon>
    </lineage>
</organism>
<comment type="subcellular location">
    <subcellularLocation>
        <location evidence="1">Cell membrane</location>
        <topology evidence="1">Multi-pass membrane protein</topology>
    </subcellularLocation>
</comment>
<evidence type="ECO:0000256" key="1">
    <source>
        <dbReference type="ARBA" id="ARBA00004651"/>
    </source>
</evidence>
<feature type="transmembrane region" description="Helical" evidence="12">
    <location>
        <begin position="386"/>
        <end position="409"/>
    </location>
</feature>
<feature type="transmembrane region" description="Helical" evidence="12">
    <location>
        <begin position="494"/>
        <end position="517"/>
    </location>
</feature>
<keyword evidence="8" id="KW-0406">Ion transport</keyword>
<evidence type="ECO:0000256" key="9">
    <source>
        <dbReference type="ARBA" id="ARBA00023136"/>
    </source>
</evidence>
<feature type="transmembrane region" description="Helical" evidence="12">
    <location>
        <begin position="166"/>
        <end position="184"/>
    </location>
</feature>
<evidence type="ECO:0000256" key="6">
    <source>
        <dbReference type="ARBA" id="ARBA00022989"/>
    </source>
</evidence>
<dbReference type="InterPro" id="IPR038377">
    <property type="entry name" value="Na/Glc_symporter_sf"/>
</dbReference>
<evidence type="ECO:0000313" key="14">
    <source>
        <dbReference type="Proteomes" id="UP000242188"/>
    </source>
</evidence>
<evidence type="ECO:0000256" key="8">
    <source>
        <dbReference type="ARBA" id="ARBA00023065"/>
    </source>
</evidence>
<feature type="transmembrane region" description="Helical" evidence="12">
    <location>
        <begin position="360"/>
        <end position="380"/>
    </location>
</feature>
<dbReference type="PROSITE" id="PS50283">
    <property type="entry name" value="NA_SOLUT_SYMP_3"/>
    <property type="match status" value="1"/>
</dbReference>
<dbReference type="Proteomes" id="UP000242188">
    <property type="component" value="Unassembled WGS sequence"/>
</dbReference>
<dbReference type="PANTHER" id="PTHR42985">
    <property type="entry name" value="SODIUM-COUPLED MONOCARBOXYLATE TRANSPORTER"/>
    <property type="match status" value="1"/>
</dbReference>
<dbReference type="NCBIfam" id="TIGR00813">
    <property type="entry name" value="sss"/>
    <property type="match status" value="1"/>
</dbReference>
<feature type="transmembrane region" description="Helical" evidence="12">
    <location>
        <begin position="104"/>
        <end position="126"/>
    </location>
</feature>
<feature type="transmembrane region" description="Helical" evidence="12">
    <location>
        <begin position="138"/>
        <end position="154"/>
    </location>
</feature>
<keyword evidence="3" id="KW-0813">Transport</keyword>
<evidence type="ECO:0000256" key="4">
    <source>
        <dbReference type="ARBA" id="ARBA00022475"/>
    </source>
</evidence>
<evidence type="ECO:0000256" key="12">
    <source>
        <dbReference type="SAM" id="Phobius"/>
    </source>
</evidence>
<feature type="transmembrane region" description="Helical" evidence="12">
    <location>
        <begin position="59"/>
        <end position="84"/>
    </location>
</feature>
<proteinExistence type="inferred from homology"/>
<dbReference type="OrthoDB" id="6132759at2759"/>
<keyword evidence="14" id="KW-1185">Reference proteome</keyword>
<dbReference type="AlphaFoldDB" id="A0A210QIK9"/>
<dbReference type="GO" id="GO:0005886">
    <property type="term" value="C:plasma membrane"/>
    <property type="evidence" value="ECO:0007669"/>
    <property type="project" value="UniProtKB-SubCell"/>
</dbReference>
<dbReference type="GO" id="GO:0015293">
    <property type="term" value="F:symporter activity"/>
    <property type="evidence" value="ECO:0007669"/>
    <property type="project" value="TreeGrafter"/>
</dbReference>
<comment type="caution">
    <text evidence="13">The sequence shown here is derived from an EMBL/GenBank/DDBJ whole genome shotgun (WGS) entry which is preliminary data.</text>
</comment>
<keyword evidence="9 12" id="KW-0472">Membrane</keyword>
<evidence type="ECO:0000256" key="5">
    <source>
        <dbReference type="ARBA" id="ARBA00022692"/>
    </source>
</evidence>
<keyword evidence="4" id="KW-1003">Cell membrane</keyword>